<reference evidence="2" key="1">
    <citation type="journal article" date="2015" name="Nature">
        <title>Complex archaea that bridge the gap between prokaryotes and eukaryotes.</title>
        <authorList>
            <person name="Spang A."/>
            <person name="Saw J.H."/>
            <person name="Jorgensen S.L."/>
            <person name="Zaremba-Niedzwiedzka K."/>
            <person name="Martijn J."/>
            <person name="Lind A.E."/>
            <person name="van Eijk R."/>
            <person name="Schleper C."/>
            <person name="Guy L."/>
            <person name="Ettema T.J."/>
        </authorList>
    </citation>
    <scope>NUCLEOTIDE SEQUENCE</scope>
</reference>
<dbReference type="Pfam" id="PF14528">
    <property type="entry name" value="LAGLIDADG_3"/>
    <property type="match status" value="1"/>
</dbReference>
<accession>A0A0F9QFV5</accession>
<comment type="caution">
    <text evidence="2">The sequence shown here is derived from an EMBL/GenBank/DDBJ whole genome shotgun (WGS) entry which is preliminary data.</text>
</comment>
<name>A0A0F9QFV5_9ZZZZ</name>
<protein>
    <recommendedName>
        <fullName evidence="1">Homing endonuclease LAGLIDADG domain-containing protein</fullName>
    </recommendedName>
</protein>
<sequence>MLDKEKEIITKIYKSIEESEDFAELSTIINGDGNIFYDKGNKYLLRISSNTTEEREYREYTKELIKKVFNIQPKSYPRKGKNATELAIHNREIVEGLIAKGFKPGDKIKNQVSVLEFIKKKENFRIRGIKGLFDTDGSIYLRNTQKSIGLNFKNKSLPLVKDFKEMCESLEIKTQKIPKPKITHDHRYGKDYKCHQVTIENKLYVAKFLDKIKPEKLYNHAKVIGMALLTLQ</sequence>
<dbReference type="InterPro" id="IPR027434">
    <property type="entry name" value="Homing_endonucl"/>
</dbReference>
<organism evidence="2">
    <name type="scientific">marine sediment metagenome</name>
    <dbReference type="NCBI Taxonomy" id="412755"/>
    <lineage>
        <taxon>unclassified sequences</taxon>
        <taxon>metagenomes</taxon>
        <taxon>ecological metagenomes</taxon>
    </lineage>
</organism>
<dbReference type="AlphaFoldDB" id="A0A0F9QFV5"/>
<dbReference type="InterPro" id="IPR004860">
    <property type="entry name" value="LAGLIDADG_dom"/>
</dbReference>
<proteinExistence type="predicted"/>
<evidence type="ECO:0000313" key="2">
    <source>
        <dbReference type="EMBL" id="KKN35857.1"/>
    </source>
</evidence>
<dbReference type="EMBL" id="LAZR01002006">
    <property type="protein sequence ID" value="KKN35857.1"/>
    <property type="molecule type" value="Genomic_DNA"/>
</dbReference>
<dbReference type="GO" id="GO:0004519">
    <property type="term" value="F:endonuclease activity"/>
    <property type="evidence" value="ECO:0007669"/>
    <property type="project" value="InterPro"/>
</dbReference>
<dbReference type="SUPFAM" id="SSF55608">
    <property type="entry name" value="Homing endonucleases"/>
    <property type="match status" value="1"/>
</dbReference>
<gene>
    <name evidence="2" type="ORF">LCGC14_0779460</name>
</gene>
<evidence type="ECO:0000259" key="1">
    <source>
        <dbReference type="Pfam" id="PF14528"/>
    </source>
</evidence>
<dbReference type="Gene3D" id="3.10.28.10">
    <property type="entry name" value="Homing endonucleases"/>
    <property type="match status" value="1"/>
</dbReference>
<feature type="domain" description="Homing endonuclease LAGLIDADG" evidence="1">
    <location>
        <begin position="129"/>
        <end position="212"/>
    </location>
</feature>